<comment type="caution">
    <text evidence="4">The sequence shown here is derived from an EMBL/GenBank/DDBJ whole genome shotgun (WGS) entry which is preliminary data.</text>
</comment>
<feature type="compositionally biased region" description="Low complexity" evidence="1">
    <location>
        <begin position="94"/>
        <end position="103"/>
    </location>
</feature>
<protein>
    <recommendedName>
        <fullName evidence="3">Transglycosylase SLT domain-containing protein</fullName>
    </recommendedName>
</protein>
<evidence type="ECO:0000256" key="1">
    <source>
        <dbReference type="SAM" id="MobiDB-lite"/>
    </source>
</evidence>
<dbReference type="EMBL" id="JACBZY010000001">
    <property type="protein sequence ID" value="NYG98519.1"/>
    <property type="molecule type" value="Genomic_DNA"/>
</dbReference>
<dbReference type="InterPro" id="IPR043426">
    <property type="entry name" value="MltB-like"/>
</dbReference>
<keyword evidence="2" id="KW-1133">Transmembrane helix</keyword>
<dbReference type="GO" id="GO:0009253">
    <property type="term" value="P:peptidoglycan catabolic process"/>
    <property type="evidence" value="ECO:0007669"/>
    <property type="project" value="TreeGrafter"/>
</dbReference>
<dbReference type="GO" id="GO:0008933">
    <property type="term" value="F:peptidoglycan lytic transglycosylase activity"/>
    <property type="evidence" value="ECO:0007669"/>
    <property type="project" value="TreeGrafter"/>
</dbReference>
<proteinExistence type="predicted"/>
<keyword evidence="2" id="KW-0472">Membrane</keyword>
<dbReference type="RefSeq" id="WP_218853450.1">
    <property type="nucleotide sequence ID" value="NZ_JACBZY010000001.1"/>
</dbReference>
<dbReference type="InterPro" id="IPR006311">
    <property type="entry name" value="TAT_signal"/>
</dbReference>
<dbReference type="InterPro" id="IPR031304">
    <property type="entry name" value="SLT_2"/>
</dbReference>
<feature type="compositionally biased region" description="Gly residues" evidence="1">
    <location>
        <begin position="77"/>
        <end position="93"/>
    </location>
</feature>
<dbReference type="PROSITE" id="PS51318">
    <property type="entry name" value="TAT"/>
    <property type="match status" value="1"/>
</dbReference>
<feature type="region of interest" description="Disordered" evidence="1">
    <location>
        <begin position="48"/>
        <end position="108"/>
    </location>
</feature>
<feature type="compositionally biased region" description="Low complexity" evidence="1">
    <location>
        <begin position="55"/>
        <end position="76"/>
    </location>
</feature>
<feature type="domain" description="Transglycosylase SLT" evidence="3">
    <location>
        <begin position="213"/>
        <end position="260"/>
    </location>
</feature>
<dbReference type="SUPFAM" id="SSF53955">
    <property type="entry name" value="Lysozyme-like"/>
    <property type="match status" value="1"/>
</dbReference>
<dbReference type="Pfam" id="PF13406">
    <property type="entry name" value="SLT_2"/>
    <property type="match status" value="1"/>
</dbReference>
<evidence type="ECO:0000313" key="4">
    <source>
        <dbReference type="EMBL" id="NYG98519.1"/>
    </source>
</evidence>
<dbReference type="InterPro" id="IPR023346">
    <property type="entry name" value="Lysozyme-like_dom_sf"/>
</dbReference>
<dbReference type="PANTHER" id="PTHR30163">
    <property type="entry name" value="MEMBRANE-BOUND LYTIC MUREIN TRANSGLYCOSYLASE B"/>
    <property type="match status" value="1"/>
</dbReference>
<reference evidence="4 5" key="1">
    <citation type="submission" date="2020-07" db="EMBL/GenBank/DDBJ databases">
        <title>Sequencing the genomes of 1000 actinobacteria strains.</title>
        <authorList>
            <person name="Klenk H.-P."/>
        </authorList>
    </citation>
    <scope>NUCLEOTIDE SEQUENCE [LARGE SCALE GENOMIC DNA]</scope>
    <source>
        <strain evidence="4 5">DSM 23141</strain>
    </source>
</reference>
<accession>A0A852YLA1</accession>
<organism evidence="4 5">
    <name type="scientific">Schumannella luteola</name>
    <dbReference type="NCBI Taxonomy" id="472059"/>
    <lineage>
        <taxon>Bacteria</taxon>
        <taxon>Bacillati</taxon>
        <taxon>Actinomycetota</taxon>
        <taxon>Actinomycetes</taxon>
        <taxon>Micrococcales</taxon>
        <taxon>Microbacteriaceae</taxon>
        <taxon>Schumannella</taxon>
    </lineage>
</organism>
<dbReference type="AlphaFoldDB" id="A0A852YLA1"/>
<keyword evidence="2" id="KW-0812">Transmembrane</keyword>
<evidence type="ECO:0000256" key="2">
    <source>
        <dbReference type="SAM" id="Phobius"/>
    </source>
</evidence>
<dbReference type="Proteomes" id="UP000553888">
    <property type="component" value="Unassembled WGS sequence"/>
</dbReference>
<evidence type="ECO:0000259" key="3">
    <source>
        <dbReference type="Pfam" id="PF13406"/>
    </source>
</evidence>
<dbReference type="CDD" id="cd13399">
    <property type="entry name" value="Slt35-like"/>
    <property type="match status" value="1"/>
</dbReference>
<name>A0A852YLA1_9MICO</name>
<gene>
    <name evidence="4" type="ORF">BJ979_001145</name>
</gene>
<feature type="transmembrane region" description="Helical" evidence="2">
    <location>
        <begin position="20"/>
        <end position="42"/>
    </location>
</feature>
<sequence length="298" mass="29481">MTDPASEPSPVAPRTRRQWLALALVGVAIVGCVALFAGALLATMPGGRRTAGPHGVSSAPDAVASGSAGDAASGSTDGSGGGSGADSGVGSGSTGSDSGTSPGTISPASTGISSLADAAWIARVAAGTGIPSRALQSYAGAELRLAQEQPGCRLRWSTLAAIGSVESGHGSHDGSVLGADGTVAPAIISIALDGRTTDAIRDSDGGALDGDARWDRAVGPMQFLPSTWARFGADGSGDGVADPQNLDDAALTAGRYLCFDGADLATDAGWIAAIASYNDTLDYNHLIADAAKRYARVR</sequence>
<dbReference type="Gene3D" id="1.10.530.10">
    <property type="match status" value="1"/>
</dbReference>
<keyword evidence="5" id="KW-1185">Reference proteome</keyword>
<dbReference type="PANTHER" id="PTHR30163:SF8">
    <property type="entry name" value="LYTIC MUREIN TRANSGLYCOSYLASE"/>
    <property type="match status" value="1"/>
</dbReference>
<evidence type="ECO:0000313" key="5">
    <source>
        <dbReference type="Proteomes" id="UP000553888"/>
    </source>
</evidence>